<gene>
    <name evidence="1" type="ORF">AAAT34_12530</name>
</gene>
<organism evidence="1 2">
    <name type="scientific">Hallella faecis</name>
    <dbReference type="NCBI Taxonomy" id="2841596"/>
    <lineage>
        <taxon>Bacteria</taxon>
        <taxon>Pseudomonadati</taxon>
        <taxon>Bacteroidota</taxon>
        <taxon>Bacteroidia</taxon>
        <taxon>Bacteroidales</taxon>
        <taxon>Prevotellaceae</taxon>
        <taxon>Hallella</taxon>
    </lineage>
</organism>
<name>A0ABV1FU98_9BACT</name>
<reference evidence="1 2" key="1">
    <citation type="submission" date="2024-04" db="EMBL/GenBank/DDBJ databases">
        <title>Human intestinal bacterial collection.</title>
        <authorList>
            <person name="Pauvert C."/>
            <person name="Hitch T.C.A."/>
            <person name="Clavel T."/>
        </authorList>
    </citation>
    <scope>NUCLEOTIDE SEQUENCE [LARGE SCALE GENOMIC DNA]</scope>
    <source>
        <strain evidence="1 2">CLA-AA-H145</strain>
    </source>
</reference>
<keyword evidence="2" id="KW-1185">Reference proteome</keyword>
<proteinExistence type="predicted"/>
<dbReference type="RefSeq" id="WP_215760945.1">
    <property type="nucleotide sequence ID" value="NZ_JAHKBE010000105.1"/>
</dbReference>
<accession>A0ABV1FU98</accession>
<dbReference type="EMBL" id="JBBNFP010000100">
    <property type="protein sequence ID" value="MEQ2487860.1"/>
    <property type="molecule type" value="Genomic_DNA"/>
</dbReference>
<protein>
    <submittedName>
        <fullName evidence="1">Uncharacterized protein</fullName>
    </submittedName>
</protein>
<evidence type="ECO:0000313" key="1">
    <source>
        <dbReference type="EMBL" id="MEQ2487860.1"/>
    </source>
</evidence>
<sequence>MTQDCFDSLATADVNNRLPKGIHVTKTDDASDLGIERMRCREEELPWGYLYLHNMTVPVFERQMNAYNAAHPDAPHACFVHRSYSYKQKTERGGVKKELKPTVSGLVFLQGTTSDLQAFLRLYYPQYHLVKDRSRNAPASITNAVMQPFMTVLRNNPERVTFLRDPFEKFARDHVKLRVLTGIFAGYEGYIVRIDRDRQLVFDFGGHAVALRGVHKEDFEEVRESTE</sequence>
<comment type="caution">
    <text evidence="1">The sequence shown here is derived from an EMBL/GenBank/DDBJ whole genome shotgun (WGS) entry which is preliminary data.</text>
</comment>
<evidence type="ECO:0000313" key="2">
    <source>
        <dbReference type="Proteomes" id="UP001487296"/>
    </source>
</evidence>
<dbReference type="Proteomes" id="UP001487296">
    <property type="component" value="Unassembled WGS sequence"/>
</dbReference>